<dbReference type="EMBL" id="CP014525">
    <property type="protein sequence ID" value="AMW34049.1"/>
    <property type="molecule type" value="Genomic_DNA"/>
</dbReference>
<name>A0A143DBT6_9PROT</name>
<evidence type="ECO:0000256" key="2">
    <source>
        <dbReference type="SAM" id="SignalP"/>
    </source>
</evidence>
<protein>
    <recommendedName>
        <fullName evidence="3">Solute-binding protein family 3/N-terminal domain-containing protein</fullName>
    </recommendedName>
</protein>
<dbReference type="InterPro" id="IPR001638">
    <property type="entry name" value="Solute-binding_3/MltF_N"/>
</dbReference>
<evidence type="ECO:0000313" key="4">
    <source>
        <dbReference type="EMBL" id="AMW34049.1"/>
    </source>
</evidence>
<feature type="chain" id="PRO_5044368581" description="Solute-binding protein family 3/N-terminal domain-containing protein" evidence="2">
    <location>
        <begin position="35"/>
        <end position="275"/>
    </location>
</feature>
<sequence>MASFWGCPRRFGAAVCAALALLLAVDGSLRPAEASGPVMRWERGTCSRPLYFGITPDWPPYQYVSPSGSPLGDDVALIRETAKALGCPLVVEITSWSRLLSGLLSGKIDVIGGASWTKERARNHHYSSPYRQETLGLFVRSVDVGKLTLTGLSSFIGTPLRLGVVADTYIGGEYEKLVDDPAFKKIVVEDPRQDQFALVATKRIDAFLTDSGSGLYSIYRNGLDDTVTLYPGYLLDNGPVYYMFGKASVDASVIPPFNKALEDVLARRSAAGTQQ</sequence>
<dbReference type="AlphaFoldDB" id="A0A143DBT6"/>
<dbReference type="KEGG" id="hjo:AY555_01400"/>
<dbReference type="Proteomes" id="UP000076066">
    <property type="component" value="Chromosome"/>
</dbReference>
<evidence type="ECO:0000259" key="3">
    <source>
        <dbReference type="Pfam" id="PF00497"/>
    </source>
</evidence>
<evidence type="ECO:0000256" key="1">
    <source>
        <dbReference type="ARBA" id="ARBA00022729"/>
    </source>
</evidence>
<feature type="domain" description="Solute-binding protein family 3/N-terminal" evidence="3">
    <location>
        <begin position="52"/>
        <end position="143"/>
    </location>
</feature>
<dbReference type="Pfam" id="PF00497">
    <property type="entry name" value="SBP_bac_3"/>
    <property type="match status" value="1"/>
</dbReference>
<dbReference type="OrthoDB" id="7304968at2"/>
<dbReference type="SUPFAM" id="SSF53850">
    <property type="entry name" value="Periplasmic binding protein-like II"/>
    <property type="match status" value="1"/>
</dbReference>
<dbReference type="PANTHER" id="PTHR35936">
    <property type="entry name" value="MEMBRANE-BOUND LYTIC MUREIN TRANSGLYCOSYLASE F"/>
    <property type="match status" value="1"/>
</dbReference>
<keyword evidence="1 2" id="KW-0732">Signal</keyword>
<dbReference type="PANTHER" id="PTHR35936:SF19">
    <property type="entry name" value="AMINO-ACID-BINDING PROTEIN YXEM-RELATED"/>
    <property type="match status" value="1"/>
</dbReference>
<feature type="signal peptide" evidence="2">
    <location>
        <begin position="1"/>
        <end position="34"/>
    </location>
</feature>
<reference evidence="4 5" key="1">
    <citation type="submission" date="2016-02" db="EMBL/GenBank/DDBJ databases">
        <title>Complete Genome of H5569, the type strain of the newly described species Haematospirillium jordaniae.</title>
        <authorList>
            <person name="Nicholson A.C."/>
            <person name="Humrighouse B.W."/>
            <person name="Loparov V."/>
            <person name="McQuiston J.R."/>
        </authorList>
    </citation>
    <scope>NUCLEOTIDE SEQUENCE [LARGE SCALE GENOMIC DNA]</scope>
    <source>
        <strain evidence="4 5">H5569</strain>
    </source>
</reference>
<evidence type="ECO:0000313" key="5">
    <source>
        <dbReference type="Proteomes" id="UP000076066"/>
    </source>
</evidence>
<keyword evidence="5" id="KW-1185">Reference proteome</keyword>
<gene>
    <name evidence="4" type="ORF">AY555_01400</name>
</gene>
<dbReference type="Gene3D" id="3.40.190.10">
    <property type="entry name" value="Periplasmic binding protein-like II"/>
    <property type="match status" value="2"/>
</dbReference>
<dbReference type="STRING" id="1549855.AY555_01400"/>
<organism evidence="4 5">
    <name type="scientific">Haematospirillum jordaniae</name>
    <dbReference type="NCBI Taxonomy" id="1549855"/>
    <lineage>
        <taxon>Bacteria</taxon>
        <taxon>Pseudomonadati</taxon>
        <taxon>Pseudomonadota</taxon>
        <taxon>Alphaproteobacteria</taxon>
        <taxon>Rhodospirillales</taxon>
        <taxon>Novispirillaceae</taxon>
        <taxon>Haematospirillum</taxon>
    </lineage>
</organism>
<dbReference type="RefSeq" id="WP_066132438.1">
    <property type="nucleotide sequence ID" value="NZ_CP014525.1"/>
</dbReference>
<dbReference type="GeneID" id="53315813"/>
<accession>A0A143DBT6</accession>
<proteinExistence type="predicted"/>